<evidence type="ECO:0000256" key="3">
    <source>
        <dbReference type="ARBA" id="ARBA00004906"/>
    </source>
</evidence>
<evidence type="ECO:0000259" key="11">
    <source>
        <dbReference type="PROSITE" id="PS50089"/>
    </source>
</evidence>
<dbReference type="GO" id="GO:0035361">
    <property type="term" value="C:Cul8-RING ubiquitin ligase complex"/>
    <property type="evidence" value="ECO:0007669"/>
    <property type="project" value="EnsemblFungi"/>
</dbReference>
<keyword evidence="5" id="KW-0479">Metal-binding</keyword>
<evidence type="ECO:0000256" key="1">
    <source>
        <dbReference type="ARBA" id="ARBA00004123"/>
    </source>
</evidence>
<dbReference type="GO" id="GO:0004842">
    <property type="term" value="F:ubiquitin-protein transferase activity"/>
    <property type="evidence" value="ECO:0007669"/>
    <property type="project" value="EnsemblFungi"/>
</dbReference>
<dbReference type="GO" id="GO:0010828">
    <property type="term" value="P:positive regulation of D-glucose transmembrane transport"/>
    <property type="evidence" value="ECO:0007669"/>
    <property type="project" value="EnsemblFungi"/>
</dbReference>
<dbReference type="GO" id="GO:0005634">
    <property type="term" value="C:nucleus"/>
    <property type="evidence" value="ECO:0007669"/>
    <property type="project" value="UniProtKB-SubCell"/>
</dbReference>
<comment type="subcellular location">
    <subcellularLocation>
        <location evidence="2">Cytoplasm</location>
    </subcellularLocation>
    <subcellularLocation>
        <location evidence="1">Nucleus</location>
    </subcellularLocation>
</comment>
<dbReference type="GO" id="GO:0031463">
    <property type="term" value="C:Cul3-RING ubiquitin ligase complex"/>
    <property type="evidence" value="ECO:0007669"/>
    <property type="project" value="EnsemblFungi"/>
</dbReference>
<dbReference type="Proteomes" id="UP000030655">
    <property type="component" value="Unassembled WGS sequence"/>
</dbReference>
<evidence type="ECO:0000256" key="9">
    <source>
        <dbReference type="ARBA" id="ARBA00023242"/>
    </source>
</evidence>
<reference evidence="12 13" key="2">
    <citation type="submission" date="2014-03" db="EMBL/GenBank/DDBJ databases">
        <title>The Genome Sequence of Anncaliia algerae insect isolate PRA339.</title>
        <authorList>
            <consortium name="The Broad Institute Genome Sequencing Platform"/>
            <consortium name="The Broad Institute Genome Sequencing Center for Infectious Disease"/>
            <person name="Cuomo C."/>
            <person name="Becnel J."/>
            <person name="Sanscrainte N."/>
            <person name="Walker B."/>
            <person name="Young S.K."/>
            <person name="Zeng Q."/>
            <person name="Gargeya S."/>
            <person name="Fitzgerald M."/>
            <person name="Haas B."/>
            <person name="Abouelleil A."/>
            <person name="Alvarado L."/>
            <person name="Arachchi H.M."/>
            <person name="Berlin A.M."/>
            <person name="Chapman S.B."/>
            <person name="Dewar J."/>
            <person name="Goldberg J."/>
            <person name="Griggs A."/>
            <person name="Gujja S."/>
            <person name="Hansen M."/>
            <person name="Howarth C."/>
            <person name="Imamovic A."/>
            <person name="Larimer J."/>
            <person name="McCowan C."/>
            <person name="Murphy C."/>
            <person name="Neiman D."/>
            <person name="Pearson M."/>
            <person name="Priest M."/>
            <person name="Roberts A."/>
            <person name="Saif S."/>
            <person name="Shea T."/>
            <person name="Sisk P."/>
            <person name="Sykes S."/>
            <person name="Wortman J."/>
            <person name="Nusbaum C."/>
            <person name="Birren B."/>
        </authorList>
    </citation>
    <scope>NUCLEOTIDE SEQUENCE [LARGE SCALE GENOMIC DNA]</scope>
    <source>
        <strain evidence="12 13">PRA339</strain>
    </source>
</reference>
<dbReference type="InterPro" id="IPR051031">
    <property type="entry name" value="RING-box_E3_Ubiquitin_Ligase"/>
</dbReference>
<dbReference type="EMBL" id="KK365144">
    <property type="protein sequence ID" value="KCZ81356.1"/>
    <property type="molecule type" value="Genomic_DNA"/>
</dbReference>
<keyword evidence="8" id="KW-0862">Zinc</keyword>
<dbReference type="GO" id="GO:0008270">
    <property type="term" value="F:zinc ion binding"/>
    <property type="evidence" value="ECO:0007669"/>
    <property type="project" value="UniProtKB-KW"/>
</dbReference>
<dbReference type="InterPro" id="IPR013083">
    <property type="entry name" value="Znf_RING/FYVE/PHD"/>
</dbReference>
<dbReference type="OrthoDB" id="8962942at2759"/>
<evidence type="ECO:0000256" key="4">
    <source>
        <dbReference type="ARBA" id="ARBA00022490"/>
    </source>
</evidence>
<evidence type="ECO:0000256" key="8">
    <source>
        <dbReference type="ARBA" id="ARBA00022833"/>
    </source>
</evidence>
<keyword evidence="6 10" id="KW-0863">Zinc-finger</keyword>
<reference evidence="13" key="1">
    <citation type="submission" date="2013-02" db="EMBL/GenBank/DDBJ databases">
        <authorList>
            <consortium name="The Broad Institute Genome Sequencing Platform"/>
            <person name="Cuomo C."/>
            <person name="Becnel J."/>
            <person name="Sanscrainte N."/>
            <person name="Walker B."/>
            <person name="Young S.K."/>
            <person name="Zeng Q."/>
            <person name="Gargeya S."/>
            <person name="Fitzgerald M."/>
            <person name="Haas B."/>
            <person name="Abouelleil A."/>
            <person name="Alvarado L."/>
            <person name="Arachchi H.M."/>
            <person name="Berlin A.M."/>
            <person name="Chapman S.B."/>
            <person name="Dewar J."/>
            <person name="Goldberg J."/>
            <person name="Griggs A."/>
            <person name="Gujja S."/>
            <person name="Hansen M."/>
            <person name="Howarth C."/>
            <person name="Imamovic A."/>
            <person name="Larimer J."/>
            <person name="McCowan C."/>
            <person name="Murphy C."/>
            <person name="Neiman D."/>
            <person name="Pearson M."/>
            <person name="Priest M."/>
            <person name="Roberts A."/>
            <person name="Saif S."/>
            <person name="Shea T."/>
            <person name="Sisk P."/>
            <person name="Sykes S."/>
            <person name="Wortman J."/>
            <person name="Nusbaum C."/>
            <person name="Birren B."/>
        </authorList>
    </citation>
    <scope>NUCLEOTIDE SEQUENCE [LARGE SCALE GENOMIC DNA]</scope>
    <source>
        <strain evidence="13">PRA339</strain>
    </source>
</reference>
<dbReference type="SUPFAM" id="SSF57850">
    <property type="entry name" value="RING/U-box"/>
    <property type="match status" value="1"/>
</dbReference>
<evidence type="ECO:0000256" key="10">
    <source>
        <dbReference type="PROSITE-ProRule" id="PRU00175"/>
    </source>
</evidence>
<dbReference type="PANTHER" id="PTHR11210">
    <property type="entry name" value="RING BOX"/>
    <property type="match status" value="1"/>
</dbReference>
<proteinExistence type="predicted"/>
<sequence>MVEPKPKIKLIKWCPVAIWSLDRKVEVCAICRNHIMDTCVECQTSVTLENINCPVTWGKCEHAFHAHCISQWLLTKKVCPLDTKPWEVE</sequence>
<evidence type="ECO:0000313" key="13">
    <source>
        <dbReference type="Proteomes" id="UP000030655"/>
    </source>
</evidence>
<organism evidence="12 13">
    <name type="scientific">Anncaliia algerae PRA339</name>
    <dbReference type="NCBI Taxonomy" id="1288291"/>
    <lineage>
        <taxon>Eukaryota</taxon>
        <taxon>Fungi</taxon>
        <taxon>Fungi incertae sedis</taxon>
        <taxon>Microsporidia</taxon>
        <taxon>Tubulinosematoidea</taxon>
        <taxon>Tubulinosematidae</taxon>
        <taxon>Anncaliia</taxon>
    </lineage>
</organism>
<evidence type="ECO:0000256" key="7">
    <source>
        <dbReference type="ARBA" id="ARBA00022786"/>
    </source>
</evidence>
<dbReference type="GO" id="GO:0031146">
    <property type="term" value="P:SCF-dependent proteasomal ubiquitin-dependent protein catabolic process"/>
    <property type="evidence" value="ECO:0007669"/>
    <property type="project" value="EnsemblFungi"/>
</dbReference>
<evidence type="ECO:0000256" key="2">
    <source>
        <dbReference type="ARBA" id="ARBA00004496"/>
    </source>
</evidence>
<evidence type="ECO:0000313" key="12">
    <source>
        <dbReference type="EMBL" id="KCZ81356.1"/>
    </source>
</evidence>
<dbReference type="STRING" id="1288291.A0A059F304"/>
<gene>
    <name evidence="12" type="ORF">H312_01237</name>
</gene>
<keyword evidence="7" id="KW-0833">Ubl conjugation pathway</keyword>
<comment type="pathway">
    <text evidence="3">Protein modification; protein ubiquitination.</text>
</comment>
<dbReference type="Gene3D" id="3.30.40.10">
    <property type="entry name" value="Zinc/RING finger domain, C3HC4 (zinc finger)"/>
    <property type="match status" value="1"/>
</dbReference>
<dbReference type="PROSITE" id="PS50089">
    <property type="entry name" value="ZF_RING_2"/>
    <property type="match status" value="1"/>
</dbReference>
<dbReference type="VEuPathDB" id="MicrosporidiaDB:H312_01237"/>
<accession>A0A059F304</accession>
<dbReference type="GO" id="GO:0005737">
    <property type="term" value="C:cytoplasm"/>
    <property type="evidence" value="ECO:0007669"/>
    <property type="project" value="UniProtKB-SubCell"/>
</dbReference>
<dbReference type="GO" id="GO:0030466">
    <property type="term" value="P:silent mating-type cassette heterochromatin formation"/>
    <property type="evidence" value="ECO:0007669"/>
    <property type="project" value="EnsemblFungi"/>
</dbReference>
<dbReference type="GO" id="GO:0019005">
    <property type="term" value="C:SCF ubiquitin ligase complex"/>
    <property type="evidence" value="ECO:0007669"/>
    <property type="project" value="EnsemblFungi"/>
</dbReference>
<dbReference type="InterPro" id="IPR024766">
    <property type="entry name" value="Znf_RING_H2"/>
</dbReference>
<evidence type="ECO:0000256" key="5">
    <source>
        <dbReference type="ARBA" id="ARBA00022723"/>
    </source>
</evidence>
<name>A0A059F304_9MICR</name>
<dbReference type="AlphaFoldDB" id="A0A059F304"/>
<keyword evidence="13" id="KW-1185">Reference proteome</keyword>
<protein>
    <recommendedName>
        <fullName evidence="11">RING-type domain-containing protein</fullName>
    </recommendedName>
</protein>
<keyword evidence="4" id="KW-0963">Cytoplasm</keyword>
<dbReference type="HOGENOM" id="CLU_115512_2_2_1"/>
<dbReference type="InterPro" id="IPR001841">
    <property type="entry name" value="Znf_RING"/>
</dbReference>
<evidence type="ECO:0000256" key="6">
    <source>
        <dbReference type="ARBA" id="ARBA00022771"/>
    </source>
</evidence>
<dbReference type="GO" id="GO:0030674">
    <property type="term" value="F:protein-macromolecule adaptor activity"/>
    <property type="evidence" value="ECO:0007669"/>
    <property type="project" value="EnsemblFungi"/>
</dbReference>
<feature type="domain" description="RING-type" evidence="11">
    <location>
        <begin position="28"/>
        <end position="83"/>
    </location>
</feature>
<dbReference type="Pfam" id="PF12678">
    <property type="entry name" value="zf-rbx1"/>
    <property type="match status" value="1"/>
</dbReference>
<dbReference type="GO" id="GO:0000082">
    <property type="term" value="P:G1/S transition of mitotic cell cycle"/>
    <property type="evidence" value="ECO:0007669"/>
    <property type="project" value="EnsemblFungi"/>
</dbReference>
<keyword evidence="9" id="KW-0539">Nucleus</keyword>